<accession>A0ABP5RHB3</accession>
<dbReference type="Pfam" id="PF03928">
    <property type="entry name" value="HbpS-like"/>
    <property type="match status" value="1"/>
</dbReference>
<gene>
    <name evidence="1" type="ORF">GCM10010430_49880</name>
</gene>
<dbReference type="SUPFAM" id="SSF143744">
    <property type="entry name" value="GlcG-like"/>
    <property type="match status" value="1"/>
</dbReference>
<dbReference type="InterPro" id="IPR038084">
    <property type="entry name" value="PduO/GlcC-like_sf"/>
</dbReference>
<dbReference type="PANTHER" id="PTHR34309:SF1">
    <property type="entry name" value="PROTEIN GLCG"/>
    <property type="match status" value="1"/>
</dbReference>
<reference evidence="2" key="1">
    <citation type="journal article" date="2019" name="Int. J. Syst. Evol. Microbiol.">
        <title>The Global Catalogue of Microorganisms (GCM) 10K type strain sequencing project: providing services to taxonomists for standard genome sequencing and annotation.</title>
        <authorList>
            <consortium name="The Broad Institute Genomics Platform"/>
            <consortium name="The Broad Institute Genome Sequencing Center for Infectious Disease"/>
            <person name="Wu L."/>
            <person name="Ma J."/>
        </authorList>
    </citation>
    <scope>NUCLEOTIDE SEQUENCE [LARGE SCALE GENOMIC DNA]</scope>
    <source>
        <strain evidence="2">JCM 7356</strain>
    </source>
</reference>
<sequence length="147" mass="15152">MTNAPLTKSTSAASITLEAANALIQAVRTAATEIGFEASVAVTDAGGHLKAFQRTDSTPFLASEVAVDKAWTAASFGYPTHVWNNYLGDPNVAPLAHHPRLMAVGGGYPILEDGKLLGGLGISGGTYEQDQQAAEAALKALGFELPA</sequence>
<name>A0ABP5RHB3_9ACTN</name>
<dbReference type="InterPro" id="IPR005624">
    <property type="entry name" value="PduO/GlcC-like"/>
</dbReference>
<dbReference type="Gene3D" id="3.30.450.150">
    <property type="entry name" value="Haem-degrading domain"/>
    <property type="match status" value="1"/>
</dbReference>
<protein>
    <submittedName>
        <fullName evidence="1">Heme-binding protein</fullName>
    </submittedName>
</protein>
<dbReference type="Proteomes" id="UP001500305">
    <property type="component" value="Unassembled WGS sequence"/>
</dbReference>
<dbReference type="RefSeq" id="WP_344638746.1">
    <property type="nucleotide sequence ID" value="NZ_BAAATR010000025.1"/>
</dbReference>
<dbReference type="InterPro" id="IPR052517">
    <property type="entry name" value="GlcG_carb_metab_protein"/>
</dbReference>
<evidence type="ECO:0000313" key="2">
    <source>
        <dbReference type="Proteomes" id="UP001500305"/>
    </source>
</evidence>
<dbReference type="PANTHER" id="PTHR34309">
    <property type="entry name" value="SLR1406 PROTEIN"/>
    <property type="match status" value="1"/>
</dbReference>
<proteinExistence type="predicted"/>
<dbReference type="EMBL" id="BAAATR010000025">
    <property type="protein sequence ID" value="GAA2259858.1"/>
    <property type="molecule type" value="Genomic_DNA"/>
</dbReference>
<evidence type="ECO:0000313" key="1">
    <source>
        <dbReference type="EMBL" id="GAA2259858.1"/>
    </source>
</evidence>
<comment type="caution">
    <text evidence="1">The sequence shown here is derived from an EMBL/GenBank/DDBJ whole genome shotgun (WGS) entry which is preliminary data.</text>
</comment>
<keyword evidence="2" id="KW-1185">Reference proteome</keyword>
<organism evidence="1 2">
    <name type="scientific">Kitasatospora cystarginea</name>
    <dbReference type="NCBI Taxonomy" id="58350"/>
    <lineage>
        <taxon>Bacteria</taxon>
        <taxon>Bacillati</taxon>
        <taxon>Actinomycetota</taxon>
        <taxon>Actinomycetes</taxon>
        <taxon>Kitasatosporales</taxon>
        <taxon>Streptomycetaceae</taxon>
        <taxon>Kitasatospora</taxon>
    </lineage>
</organism>